<dbReference type="Gene3D" id="1.10.510.10">
    <property type="entry name" value="Transferase(Phosphotransferase) domain 1"/>
    <property type="match status" value="1"/>
</dbReference>
<dbReference type="InParanoid" id="A0A2K1K4H2"/>
<dbReference type="PROSITE" id="PS50011">
    <property type="entry name" value="PROTEIN_KINASE_DOM"/>
    <property type="match status" value="1"/>
</dbReference>
<dbReference type="EMBL" id="ABEU02000009">
    <property type="protein sequence ID" value="PNR48677.1"/>
    <property type="molecule type" value="Genomic_DNA"/>
</dbReference>
<dbReference type="InterPro" id="IPR011009">
    <property type="entry name" value="Kinase-like_dom_sf"/>
</dbReference>
<organism evidence="2">
    <name type="scientific">Physcomitrium patens</name>
    <name type="common">Spreading-leaved earth moss</name>
    <name type="synonym">Physcomitrella patens</name>
    <dbReference type="NCBI Taxonomy" id="3218"/>
    <lineage>
        <taxon>Eukaryota</taxon>
        <taxon>Viridiplantae</taxon>
        <taxon>Streptophyta</taxon>
        <taxon>Embryophyta</taxon>
        <taxon>Bryophyta</taxon>
        <taxon>Bryophytina</taxon>
        <taxon>Bryopsida</taxon>
        <taxon>Funariidae</taxon>
        <taxon>Funariales</taxon>
        <taxon>Funariaceae</taxon>
        <taxon>Physcomitrium</taxon>
    </lineage>
</organism>
<keyword evidence="4" id="KW-1185">Reference proteome</keyword>
<name>A0A2K1K4H2_PHYPA</name>
<evidence type="ECO:0000259" key="1">
    <source>
        <dbReference type="PROSITE" id="PS50011"/>
    </source>
</evidence>
<dbReference type="PROSITE" id="PS00109">
    <property type="entry name" value="PROTEIN_KINASE_TYR"/>
    <property type="match status" value="1"/>
</dbReference>
<accession>A0A2K1K4H2</accession>
<dbReference type="SUPFAM" id="SSF56112">
    <property type="entry name" value="Protein kinase-like (PK-like)"/>
    <property type="match status" value="1"/>
</dbReference>
<reference evidence="2 4" key="2">
    <citation type="journal article" date="2018" name="Plant J.">
        <title>The Physcomitrella patens chromosome-scale assembly reveals moss genome structure and evolution.</title>
        <authorList>
            <person name="Lang D."/>
            <person name="Ullrich K.K."/>
            <person name="Murat F."/>
            <person name="Fuchs J."/>
            <person name="Jenkins J."/>
            <person name="Haas F.B."/>
            <person name="Piednoel M."/>
            <person name="Gundlach H."/>
            <person name="Van Bel M."/>
            <person name="Meyberg R."/>
            <person name="Vives C."/>
            <person name="Morata J."/>
            <person name="Symeonidi A."/>
            <person name="Hiss M."/>
            <person name="Muchero W."/>
            <person name="Kamisugi Y."/>
            <person name="Saleh O."/>
            <person name="Blanc G."/>
            <person name="Decker E.L."/>
            <person name="van Gessel N."/>
            <person name="Grimwood J."/>
            <person name="Hayes R.D."/>
            <person name="Graham S.W."/>
            <person name="Gunter L.E."/>
            <person name="McDaniel S.F."/>
            <person name="Hoernstein S.N.W."/>
            <person name="Larsson A."/>
            <person name="Li F.W."/>
            <person name="Perroud P.F."/>
            <person name="Phillips J."/>
            <person name="Ranjan P."/>
            <person name="Rokshar D.S."/>
            <person name="Rothfels C.J."/>
            <person name="Schneider L."/>
            <person name="Shu S."/>
            <person name="Stevenson D.W."/>
            <person name="Thummler F."/>
            <person name="Tillich M."/>
            <person name="Villarreal Aguilar J.C."/>
            <person name="Widiez T."/>
            <person name="Wong G.K."/>
            <person name="Wymore A."/>
            <person name="Zhang Y."/>
            <person name="Zimmer A.D."/>
            <person name="Quatrano R.S."/>
            <person name="Mayer K.F.X."/>
            <person name="Goodstein D."/>
            <person name="Casacuberta J.M."/>
            <person name="Vandepoele K."/>
            <person name="Reski R."/>
            <person name="Cuming A.C."/>
            <person name="Tuskan G.A."/>
            <person name="Maumus F."/>
            <person name="Salse J."/>
            <person name="Schmutz J."/>
            <person name="Rensing S.A."/>
        </authorList>
    </citation>
    <scope>NUCLEOTIDE SEQUENCE [LARGE SCALE GENOMIC DNA]</scope>
    <source>
        <strain evidence="3 4">cv. Gransden 2004</strain>
    </source>
</reference>
<sequence>MCYLHEIHILHQDLRLKNILLNITKEETMNETTKYVVLKLIDFEVSKVDIRSNPKATKNDYF</sequence>
<feature type="domain" description="Protein kinase" evidence="1">
    <location>
        <begin position="1"/>
        <end position="62"/>
    </location>
</feature>
<dbReference type="InterPro" id="IPR008266">
    <property type="entry name" value="Tyr_kinase_AS"/>
</dbReference>
<dbReference type="AlphaFoldDB" id="A0A2K1K4H2"/>
<gene>
    <name evidence="2" type="ORF">PHYPA_013154</name>
</gene>
<proteinExistence type="predicted"/>
<evidence type="ECO:0000313" key="2">
    <source>
        <dbReference type="EMBL" id="PNR48677.1"/>
    </source>
</evidence>
<dbReference type="EnsemblPlants" id="Pp3c9_24930V3.1">
    <property type="protein sequence ID" value="PAC:32912567.CDS.1"/>
    <property type="gene ID" value="Pp3c9_24930"/>
</dbReference>
<dbReference type="Proteomes" id="UP000006727">
    <property type="component" value="Chromosome 9"/>
</dbReference>
<evidence type="ECO:0000313" key="4">
    <source>
        <dbReference type="Proteomes" id="UP000006727"/>
    </source>
</evidence>
<evidence type="ECO:0000313" key="3">
    <source>
        <dbReference type="EnsemblPlants" id="PAC:32912567.CDS.1"/>
    </source>
</evidence>
<dbReference type="GO" id="GO:0005524">
    <property type="term" value="F:ATP binding"/>
    <property type="evidence" value="ECO:0007669"/>
    <property type="project" value="InterPro"/>
</dbReference>
<dbReference type="InterPro" id="IPR000719">
    <property type="entry name" value="Prot_kinase_dom"/>
</dbReference>
<dbReference type="Gramene" id="Pp3c9_24930V3.1">
    <property type="protein sequence ID" value="PAC:32912567.CDS.1"/>
    <property type="gene ID" value="Pp3c9_24930"/>
</dbReference>
<reference evidence="3" key="3">
    <citation type="submission" date="2020-12" db="UniProtKB">
        <authorList>
            <consortium name="EnsemblPlants"/>
        </authorList>
    </citation>
    <scope>IDENTIFICATION</scope>
</reference>
<protein>
    <recommendedName>
        <fullName evidence="1">Protein kinase domain-containing protein</fullName>
    </recommendedName>
</protein>
<reference evidence="2 4" key="1">
    <citation type="journal article" date="2008" name="Science">
        <title>The Physcomitrella genome reveals evolutionary insights into the conquest of land by plants.</title>
        <authorList>
            <person name="Rensing S."/>
            <person name="Lang D."/>
            <person name="Zimmer A."/>
            <person name="Terry A."/>
            <person name="Salamov A."/>
            <person name="Shapiro H."/>
            <person name="Nishiyama T."/>
            <person name="Perroud P.-F."/>
            <person name="Lindquist E."/>
            <person name="Kamisugi Y."/>
            <person name="Tanahashi T."/>
            <person name="Sakakibara K."/>
            <person name="Fujita T."/>
            <person name="Oishi K."/>
            <person name="Shin-I T."/>
            <person name="Kuroki Y."/>
            <person name="Toyoda A."/>
            <person name="Suzuki Y."/>
            <person name="Hashimoto A."/>
            <person name="Yamaguchi K."/>
            <person name="Sugano A."/>
            <person name="Kohara Y."/>
            <person name="Fujiyama A."/>
            <person name="Anterola A."/>
            <person name="Aoki S."/>
            <person name="Ashton N."/>
            <person name="Barbazuk W.B."/>
            <person name="Barker E."/>
            <person name="Bennetzen J."/>
            <person name="Bezanilla M."/>
            <person name="Blankenship R."/>
            <person name="Cho S.H."/>
            <person name="Dutcher S."/>
            <person name="Estelle M."/>
            <person name="Fawcett J.A."/>
            <person name="Gundlach H."/>
            <person name="Hanada K."/>
            <person name="Heyl A."/>
            <person name="Hicks K.A."/>
            <person name="Hugh J."/>
            <person name="Lohr M."/>
            <person name="Mayer K."/>
            <person name="Melkozernov A."/>
            <person name="Murata T."/>
            <person name="Nelson D."/>
            <person name="Pils B."/>
            <person name="Prigge M."/>
            <person name="Reiss B."/>
            <person name="Renner T."/>
            <person name="Rombauts S."/>
            <person name="Rushton P."/>
            <person name="Sanderfoot A."/>
            <person name="Schween G."/>
            <person name="Shiu S.-H."/>
            <person name="Stueber K."/>
            <person name="Theodoulou F.L."/>
            <person name="Tu H."/>
            <person name="Van de Peer Y."/>
            <person name="Verrier P.J."/>
            <person name="Waters E."/>
            <person name="Wood A."/>
            <person name="Yang L."/>
            <person name="Cove D."/>
            <person name="Cuming A."/>
            <person name="Hasebe M."/>
            <person name="Lucas S."/>
            <person name="Mishler D.B."/>
            <person name="Reski R."/>
            <person name="Grigoriev I."/>
            <person name="Quatrano R.S."/>
            <person name="Boore J.L."/>
        </authorList>
    </citation>
    <scope>NUCLEOTIDE SEQUENCE [LARGE SCALE GENOMIC DNA]</scope>
    <source>
        <strain evidence="3 4">cv. Gransden 2004</strain>
    </source>
</reference>
<dbReference type="GO" id="GO:0004672">
    <property type="term" value="F:protein kinase activity"/>
    <property type="evidence" value="ECO:0007669"/>
    <property type="project" value="InterPro"/>
</dbReference>